<dbReference type="GO" id="GO:0045134">
    <property type="term" value="F:UDP phosphatase activity"/>
    <property type="evidence" value="ECO:0007669"/>
    <property type="project" value="TreeGrafter"/>
</dbReference>
<dbReference type="OMA" id="RDEHMGC"/>
<evidence type="ECO:0000313" key="8">
    <source>
        <dbReference type="EnsemblMetazoa" id="CapteP188849"/>
    </source>
</evidence>
<dbReference type="OrthoDB" id="25028at2759"/>
<dbReference type="InterPro" id="IPR009283">
    <property type="entry name" value="Apyrase"/>
</dbReference>
<evidence type="ECO:0000313" key="7">
    <source>
        <dbReference type="EMBL" id="ELT88917.1"/>
    </source>
</evidence>
<proteinExistence type="inferred from homology"/>
<comment type="cofactor">
    <cofactor evidence="1 6">
        <name>Ca(2+)</name>
        <dbReference type="ChEBI" id="CHEBI:29108"/>
    </cofactor>
</comment>
<keyword evidence="3" id="KW-0378">Hydrolase</keyword>
<protein>
    <recommendedName>
        <fullName evidence="10">Soluble calcium-activated nucleotidase 1</fullName>
    </recommendedName>
</protein>
<accession>R7TBQ4</accession>
<dbReference type="InterPro" id="IPR036258">
    <property type="entry name" value="Apyrase_sf"/>
</dbReference>
<comment type="similarity">
    <text evidence="5">Belongs to the apyrase family.</text>
</comment>
<dbReference type="GO" id="GO:0030166">
    <property type="term" value="P:proteoglycan biosynthetic process"/>
    <property type="evidence" value="ECO:0007669"/>
    <property type="project" value="TreeGrafter"/>
</dbReference>
<reference evidence="8" key="3">
    <citation type="submission" date="2015-06" db="UniProtKB">
        <authorList>
            <consortium name="EnsemblMetazoa"/>
        </authorList>
    </citation>
    <scope>IDENTIFICATION</scope>
</reference>
<dbReference type="PANTHER" id="PTHR13023:SF3">
    <property type="entry name" value="SOLUBLE CALCIUM-ACTIVATED NUCLEOTIDASE 1"/>
    <property type="match status" value="1"/>
</dbReference>
<dbReference type="Proteomes" id="UP000014760">
    <property type="component" value="Unassembled WGS sequence"/>
</dbReference>
<dbReference type="PANTHER" id="PTHR13023">
    <property type="entry name" value="APYRASE"/>
    <property type="match status" value="1"/>
</dbReference>
<evidence type="ECO:0000256" key="3">
    <source>
        <dbReference type="ARBA" id="ARBA00022801"/>
    </source>
</evidence>
<gene>
    <name evidence="7" type="ORF">CAPTEDRAFT_188849</name>
</gene>
<sequence length="326" mass="37041">MALHPPYNSTYPLSAPLLTSYGTRFRIGVITDLDTESKHKDKKNTWISYYMKGYLTLFSDHSAVKIDWDPESVVLESTISAKGRGMELSELVAFNGKLYTCDDRTGIVYEITQENQVLPFALLSDGDGRQAKGFKCEWATVKDKALWVGGLGKEWTTTTGIVQNFWPQWVKSVGHTGDIFNIDWITNYNSLRQKGGFDAPGYLIHESGVWSDVHQQWFFLPRRASTETYEEVADEQRASNVMFRADEHFQEISMIRVGPLHPTHGFSSFKFIPGTRDQIIVALKSEEKDAEPVASYIMAFTINGDIILEETKIGDYPFKFEGIEFI</sequence>
<dbReference type="AlphaFoldDB" id="R7TBQ4"/>
<reference evidence="9" key="1">
    <citation type="submission" date="2012-12" db="EMBL/GenBank/DDBJ databases">
        <authorList>
            <person name="Hellsten U."/>
            <person name="Grimwood J."/>
            <person name="Chapman J.A."/>
            <person name="Shapiro H."/>
            <person name="Aerts A."/>
            <person name="Otillar R.P."/>
            <person name="Terry A.Y."/>
            <person name="Boore J.L."/>
            <person name="Simakov O."/>
            <person name="Marletaz F."/>
            <person name="Cho S.-J."/>
            <person name="Edsinger-Gonzales E."/>
            <person name="Havlak P."/>
            <person name="Kuo D.-H."/>
            <person name="Larsson T."/>
            <person name="Lv J."/>
            <person name="Arendt D."/>
            <person name="Savage R."/>
            <person name="Osoegawa K."/>
            <person name="de Jong P."/>
            <person name="Lindberg D.R."/>
            <person name="Seaver E.C."/>
            <person name="Weisblat D.A."/>
            <person name="Putnam N.H."/>
            <person name="Grigoriev I.V."/>
            <person name="Rokhsar D.S."/>
        </authorList>
    </citation>
    <scope>NUCLEOTIDE SEQUENCE</scope>
    <source>
        <strain evidence="9">I ESC-2004</strain>
    </source>
</reference>
<name>R7TBQ4_CAPTE</name>
<dbReference type="Gene3D" id="2.120.10.100">
    <property type="entry name" value="Apyrase"/>
    <property type="match status" value="1"/>
</dbReference>
<feature type="binding site" evidence="6">
    <location>
        <position position="206"/>
    </location>
    <ligand>
        <name>Ca(2+)</name>
        <dbReference type="ChEBI" id="CHEBI:29108"/>
    </ligand>
</feature>
<organism evidence="7">
    <name type="scientific">Capitella teleta</name>
    <name type="common">Polychaete worm</name>
    <dbReference type="NCBI Taxonomy" id="283909"/>
    <lineage>
        <taxon>Eukaryota</taxon>
        <taxon>Metazoa</taxon>
        <taxon>Spiralia</taxon>
        <taxon>Lophotrochozoa</taxon>
        <taxon>Annelida</taxon>
        <taxon>Polychaeta</taxon>
        <taxon>Sedentaria</taxon>
        <taxon>Scolecida</taxon>
        <taxon>Capitellidae</taxon>
        <taxon>Capitella</taxon>
    </lineage>
</organism>
<feature type="binding site" evidence="6">
    <location>
        <position position="267"/>
    </location>
    <ligand>
        <name>Ca(2+)</name>
        <dbReference type="ChEBI" id="CHEBI:29108"/>
    </ligand>
</feature>
<keyword evidence="9" id="KW-1185">Reference proteome</keyword>
<dbReference type="STRING" id="283909.R7TBQ4"/>
<evidence type="ECO:0000256" key="5">
    <source>
        <dbReference type="ARBA" id="ARBA00025738"/>
    </source>
</evidence>
<feature type="binding site" evidence="6">
    <location>
        <position position="90"/>
    </location>
    <ligand>
        <name>Ca(2+)</name>
        <dbReference type="ChEBI" id="CHEBI:29108"/>
    </ligand>
</feature>
<dbReference type="EMBL" id="KB311620">
    <property type="protein sequence ID" value="ELT88917.1"/>
    <property type="molecule type" value="Genomic_DNA"/>
</dbReference>
<feature type="binding site" evidence="6">
    <location>
        <position position="89"/>
    </location>
    <ligand>
        <name>Ca(2+)</name>
        <dbReference type="ChEBI" id="CHEBI:29108"/>
    </ligand>
</feature>
<dbReference type="EMBL" id="AMQN01015119">
    <property type="status" value="NOT_ANNOTATED_CDS"/>
    <property type="molecule type" value="Genomic_DNA"/>
</dbReference>
<reference evidence="7 9" key="2">
    <citation type="journal article" date="2013" name="Nature">
        <title>Insights into bilaterian evolution from three spiralian genomes.</title>
        <authorList>
            <person name="Simakov O."/>
            <person name="Marletaz F."/>
            <person name="Cho S.J."/>
            <person name="Edsinger-Gonzales E."/>
            <person name="Havlak P."/>
            <person name="Hellsten U."/>
            <person name="Kuo D.H."/>
            <person name="Larsson T."/>
            <person name="Lv J."/>
            <person name="Arendt D."/>
            <person name="Savage R."/>
            <person name="Osoegawa K."/>
            <person name="de Jong P."/>
            <person name="Grimwood J."/>
            <person name="Chapman J.A."/>
            <person name="Shapiro H."/>
            <person name="Aerts A."/>
            <person name="Otillar R.P."/>
            <person name="Terry A.Y."/>
            <person name="Boore J.L."/>
            <person name="Grigoriev I.V."/>
            <person name="Lindberg D.R."/>
            <person name="Seaver E.C."/>
            <person name="Weisblat D.A."/>
            <person name="Putnam N.H."/>
            <person name="Rokhsar D.S."/>
        </authorList>
    </citation>
    <scope>NUCLEOTIDE SEQUENCE</scope>
    <source>
        <strain evidence="7 9">I ESC-2004</strain>
    </source>
</reference>
<feature type="binding site" evidence="6">
    <location>
        <position position="321"/>
    </location>
    <ligand>
        <name>Ca(2+)</name>
        <dbReference type="ChEBI" id="CHEBI:29108"/>
    </ligand>
</feature>
<dbReference type="SUPFAM" id="SSF101887">
    <property type="entry name" value="Apyrase"/>
    <property type="match status" value="1"/>
</dbReference>
<dbReference type="FunCoup" id="R7TBQ4">
    <property type="interactions" value="637"/>
</dbReference>
<dbReference type="Pfam" id="PF06079">
    <property type="entry name" value="Apyrase"/>
    <property type="match status" value="1"/>
</dbReference>
<evidence type="ECO:0000256" key="1">
    <source>
        <dbReference type="ARBA" id="ARBA00001913"/>
    </source>
</evidence>
<evidence type="ECO:0008006" key="10">
    <source>
        <dbReference type="Google" id="ProtNLM"/>
    </source>
</evidence>
<dbReference type="GO" id="GO:0005509">
    <property type="term" value="F:calcium ion binding"/>
    <property type="evidence" value="ECO:0007669"/>
    <property type="project" value="InterPro"/>
</dbReference>
<evidence type="ECO:0000313" key="9">
    <source>
        <dbReference type="Proteomes" id="UP000014760"/>
    </source>
</evidence>
<feature type="binding site" evidence="6">
    <location>
        <position position="137"/>
    </location>
    <ligand>
        <name>Ca(2+)</name>
        <dbReference type="ChEBI" id="CHEBI:29108"/>
    </ligand>
</feature>
<evidence type="ECO:0000256" key="6">
    <source>
        <dbReference type="PIRSR" id="PIRSR609283-1"/>
    </source>
</evidence>
<dbReference type="FunFam" id="2.120.10.100:FF:000001">
    <property type="entry name" value="Soluble calcium-activated nucleotidase 1"/>
    <property type="match status" value="1"/>
</dbReference>
<evidence type="ECO:0000256" key="2">
    <source>
        <dbReference type="ARBA" id="ARBA00022723"/>
    </source>
</evidence>
<dbReference type="HOGENOM" id="CLU_047493_0_1_1"/>
<keyword evidence="4 6" id="KW-0106">Calcium</keyword>
<keyword evidence="2 6" id="KW-0479">Metal-binding</keyword>
<dbReference type="GO" id="GO:0004382">
    <property type="term" value="F:GDP phosphatase activity"/>
    <property type="evidence" value="ECO:0007669"/>
    <property type="project" value="TreeGrafter"/>
</dbReference>
<dbReference type="EnsemblMetazoa" id="CapteT188849">
    <property type="protein sequence ID" value="CapteP188849"/>
    <property type="gene ID" value="CapteG188849"/>
</dbReference>
<evidence type="ECO:0000256" key="4">
    <source>
        <dbReference type="ARBA" id="ARBA00022837"/>
    </source>
</evidence>